<evidence type="ECO:0000256" key="1">
    <source>
        <dbReference type="ARBA" id="ARBA00022741"/>
    </source>
</evidence>
<dbReference type="SMART" id="SM00382">
    <property type="entry name" value="AAA"/>
    <property type="match status" value="1"/>
</dbReference>
<protein>
    <submittedName>
        <fullName evidence="7">Sigma54 specific transcriptional regulator, Fis family</fullName>
    </submittedName>
</protein>
<evidence type="ECO:0000256" key="3">
    <source>
        <dbReference type="ARBA" id="ARBA00023015"/>
    </source>
</evidence>
<evidence type="ECO:0000256" key="5">
    <source>
        <dbReference type="SAM" id="MobiDB-lite"/>
    </source>
</evidence>
<gene>
    <name evidence="7" type="ordered locus">Runsl_4408</name>
</gene>
<dbReference type="SUPFAM" id="SSF46689">
    <property type="entry name" value="Homeodomain-like"/>
    <property type="match status" value="1"/>
</dbReference>
<dbReference type="GO" id="GO:0006355">
    <property type="term" value="P:regulation of DNA-templated transcription"/>
    <property type="evidence" value="ECO:0007669"/>
    <property type="project" value="InterPro"/>
</dbReference>
<dbReference type="PROSITE" id="PS50045">
    <property type="entry name" value="SIGMA54_INTERACT_4"/>
    <property type="match status" value="1"/>
</dbReference>
<keyword evidence="2" id="KW-0067">ATP-binding</keyword>
<dbReference type="Proteomes" id="UP000000493">
    <property type="component" value="Chromosome"/>
</dbReference>
<proteinExistence type="predicted"/>
<dbReference type="InterPro" id="IPR009057">
    <property type="entry name" value="Homeodomain-like_sf"/>
</dbReference>
<keyword evidence="3" id="KW-0805">Transcription regulation</keyword>
<name>A0A7U3ZP14_RUNSL</name>
<dbReference type="InterPro" id="IPR058031">
    <property type="entry name" value="AAA_lid_NorR"/>
</dbReference>
<dbReference type="PANTHER" id="PTHR32071">
    <property type="entry name" value="TRANSCRIPTIONAL REGULATORY PROTEIN"/>
    <property type="match status" value="1"/>
</dbReference>
<dbReference type="InterPro" id="IPR002078">
    <property type="entry name" value="Sigma_54_int"/>
</dbReference>
<dbReference type="Pfam" id="PF00158">
    <property type="entry name" value="Sigma54_activat"/>
    <property type="match status" value="1"/>
</dbReference>
<organism evidence="7 8">
    <name type="scientific">Runella slithyformis (strain ATCC 29530 / DSM 19594 / LMG 11500 / NCIMB 11436 / LSU 4)</name>
    <dbReference type="NCBI Taxonomy" id="761193"/>
    <lineage>
        <taxon>Bacteria</taxon>
        <taxon>Pseudomonadati</taxon>
        <taxon>Bacteroidota</taxon>
        <taxon>Cytophagia</taxon>
        <taxon>Cytophagales</taxon>
        <taxon>Spirosomataceae</taxon>
        <taxon>Runella</taxon>
    </lineage>
</organism>
<dbReference type="PRINTS" id="PR01590">
    <property type="entry name" value="HTHFIS"/>
</dbReference>
<feature type="compositionally biased region" description="Polar residues" evidence="5">
    <location>
        <begin position="361"/>
        <end position="374"/>
    </location>
</feature>
<sequence length="445" mass="49344">MIANPEIQSIKNRFGIIGNAPALNYALNIALQVAATDLTVLITGESGSGKESFSKIIHNLSSRKHGPFIAINCGAIPEGTIDSELFGHVKGSFTGAIDDRKGYFEITNGGTIFLDEIAEMPIGTQARLLRVLENKEFIRVGSSKVQKTDVRVVAATNVNLIEAVQRGKFREDLYYRLNTVPIAVPPLRERGSDIDMLFRKFTTDFAERYRITPVTLTPEARDMLISYNFPGNIRQLKNIAEQIQILEAEHKIPIAPSILVKYLPNYASSTRSMTLLGGPAGGANGADSFNERELLYKILFDMRRDVNDLKKLVLKVLNNEAYGSDILREHDGLFSSIEAENGFTKPHSDTKLLPGPAQHQPGANNGQALPNSSPGIIQISPYDDVEDIAHETAEDESLSLEQKEKEMIIKALQRSNGKRKYAAQALGISERTLYRKIKQYDIEEE</sequence>
<dbReference type="KEGG" id="rsi:Runsl_4408"/>
<evidence type="ECO:0000259" key="6">
    <source>
        <dbReference type="PROSITE" id="PS50045"/>
    </source>
</evidence>
<feature type="domain" description="Sigma-54 factor interaction" evidence="6">
    <location>
        <begin position="16"/>
        <end position="245"/>
    </location>
</feature>
<reference evidence="8" key="1">
    <citation type="submission" date="2011-06" db="EMBL/GenBank/DDBJ databases">
        <title>The complete genome of chromosome of Runella slithyformis DSM 19594.</title>
        <authorList>
            <consortium name="US DOE Joint Genome Institute (JGI-PGF)"/>
            <person name="Lucas S."/>
            <person name="Han J."/>
            <person name="Lapidus A."/>
            <person name="Bruce D."/>
            <person name="Goodwin L."/>
            <person name="Pitluck S."/>
            <person name="Peters L."/>
            <person name="Kyrpides N."/>
            <person name="Mavromatis K."/>
            <person name="Ivanova N."/>
            <person name="Ovchinnikova G."/>
            <person name="Zhang X."/>
            <person name="Misra M."/>
            <person name="Detter J.C."/>
            <person name="Tapia R."/>
            <person name="Han C."/>
            <person name="Land M."/>
            <person name="Hauser L."/>
            <person name="Markowitz V."/>
            <person name="Cheng J.-F."/>
            <person name="Hugenholtz P."/>
            <person name="Woyke T."/>
            <person name="Wu D."/>
            <person name="Tindall B."/>
            <person name="Faehrich R."/>
            <person name="Brambilla E."/>
            <person name="Klenk H.-P."/>
            <person name="Eisen J.A."/>
        </authorList>
    </citation>
    <scope>NUCLEOTIDE SEQUENCE [LARGE SCALE GENOMIC DNA]</scope>
    <source>
        <strain evidence="8">ATCC 29530 / DSM 19594 / LMG 11500 / NCIMB 11436 / LSU 4</strain>
    </source>
</reference>
<dbReference type="GO" id="GO:0005524">
    <property type="term" value="F:ATP binding"/>
    <property type="evidence" value="ECO:0007669"/>
    <property type="project" value="UniProtKB-KW"/>
</dbReference>
<dbReference type="InterPro" id="IPR027417">
    <property type="entry name" value="P-loop_NTPase"/>
</dbReference>
<dbReference type="InterPro" id="IPR002197">
    <property type="entry name" value="HTH_Fis"/>
</dbReference>
<dbReference type="CDD" id="cd00009">
    <property type="entry name" value="AAA"/>
    <property type="match status" value="1"/>
</dbReference>
<dbReference type="InterPro" id="IPR025944">
    <property type="entry name" value="Sigma_54_int_dom_CS"/>
</dbReference>
<dbReference type="FunFam" id="3.40.50.300:FF:000006">
    <property type="entry name" value="DNA-binding transcriptional regulator NtrC"/>
    <property type="match status" value="1"/>
</dbReference>
<accession>A0A7U3ZP14</accession>
<dbReference type="Pfam" id="PF25601">
    <property type="entry name" value="AAA_lid_14"/>
    <property type="match status" value="1"/>
</dbReference>
<feature type="region of interest" description="Disordered" evidence="5">
    <location>
        <begin position="345"/>
        <end position="374"/>
    </location>
</feature>
<dbReference type="PROSITE" id="PS00675">
    <property type="entry name" value="SIGMA54_INTERACT_1"/>
    <property type="match status" value="1"/>
</dbReference>
<dbReference type="Pfam" id="PF02954">
    <property type="entry name" value="HTH_8"/>
    <property type="match status" value="1"/>
</dbReference>
<reference evidence="7 8" key="2">
    <citation type="journal article" date="2012" name="Stand. Genomic Sci.">
        <title>Complete genome sequence of the aquatic bacterium Runella slithyformis type strain (LSU 4(T)).</title>
        <authorList>
            <person name="Copeland A."/>
            <person name="Zhang X."/>
            <person name="Misra M."/>
            <person name="Lapidus A."/>
            <person name="Nolan M."/>
            <person name="Lucas S."/>
            <person name="Deshpande S."/>
            <person name="Cheng J.F."/>
            <person name="Tapia R."/>
            <person name="Goodwin L.A."/>
            <person name="Pitluck S."/>
            <person name="Liolios K."/>
            <person name="Pagani I."/>
            <person name="Ivanova N."/>
            <person name="Mikhailova N."/>
            <person name="Pati A."/>
            <person name="Chen A."/>
            <person name="Palaniappan K."/>
            <person name="Land M."/>
            <person name="Hauser L."/>
            <person name="Pan C."/>
            <person name="Jeffries C.D."/>
            <person name="Detter J.C."/>
            <person name="Brambilla E.M."/>
            <person name="Rohde M."/>
            <person name="Djao O.D."/>
            <person name="Goker M."/>
            <person name="Sikorski J."/>
            <person name="Tindall B.J."/>
            <person name="Woyke T."/>
            <person name="Bristow J."/>
            <person name="Eisen J.A."/>
            <person name="Markowitz V."/>
            <person name="Hugenholtz P."/>
            <person name="Kyrpides N.C."/>
            <person name="Klenk H.P."/>
            <person name="Mavromatis K."/>
        </authorList>
    </citation>
    <scope>NUCLEOTIDE SEQUENCE [LARGE SCALE GENOMIC DNA]</scope>
    <source>
        <strain evidence="8">ATCC 29530 / DSM 19594 / LMG 11500 / NCIMB 11436 / LSU 4</strain>
    </source>
</reference>
<dbReference type="Gene3D" id="3.40.50.300">
    <property type="entry name" value="P-loop containing nucleotide triphosphate hydrolases"/>
    <property type="match status" value="1"/>
</dbReference>
<dbReference type="Gene3D" id="1.10.10.60">
    <property type="entry name" value="Homeodomain-like"/>
    <property type="match status" value="1"/>
</dbReference>
<dbReference type="Gene3D" id="1.10.8.60">
    <property type="match status" value="1"/>
</dbReference>
<evidence type="ECO:0000313" key="7">
    <source>
        <dbReference type="EMBL" id="AEI50737.1"/>
    </source>
</evidence>
<dbReference type="SUPFAM" id="SSF52540">
    <property type="entry name" value="P-loop containing nucleoside triphosphate hydrolases"/>
    <property type="match status" value="1"/>
</dbReference>
<dbReference type="InterPro" id="IPR003593">
    <property type="entry name" value="AAA+_ATPase"/>
</dbReference>
<evidence type="ECO:0000256" key="2">
    <source>
        <dbReference type="ARBA" id="ARBA00022840"/>
    </source>
</evidence>
<keyword evidence="4" id="KW-0804">Transcription</keyword>
<dbReference type="GO" id="GO:0043565">
    <property type="term" value="F:sequence-specific DNA binding"/>
    <property type="evidence" value="ECO:0007669"/>
    <property type="project" value="InterPro"/>
</dbReference>
<dbReference type="PANTHER" id="PTHR32071:SF121">
    <property type="entry name" value="SIGMA L-DEPENDENT TRANSCRIPTIONAL REGULATOR YQIR-RELATED"/>
    <property type="match status" value="1"/>
</dbReference>
<dbReference type="AlphaFoldDB" id="A0A7U3ZP14"/>
<dbReference type="PROSITE" id="PS00688">
    <property type="entry name" value="SIGMA54_INTERACT_3"/>
    <property type="match status" value="1"/>
</dbReference>
<evidence type="ECO:0000313" key="8">
    <source>
        <dbReference type="Proteomes" id="UP000000493"/>
    </source>
</evidence>
<dbReference type="EMBL" id="CP002859">
    <property type="protein sequence ID" value="AEI50737.1"/>
    <property type="molecule type" value="Genomic_DNA"/>
</dbReference>
<dbReference type="InterPro" id="IPR025662">
    <property type="entry name" value="Sigma_54_int_dom_ATP-bd_1"/>
</dbReference>
<keyword evidence="1" id="KW-0547">Nucleotide-binding</keyword>
<keyword evidence="8" id="KW-1185">Reference proteome</keyword>
<evidence type="ECO:0000256" key="4">
    <source>
        <dbReference type="ARBA" id="ARBA00023163"/>
    </source>
</evidence>